<gene>
    <name evidence="1" type="ORF">HMPREF9304_11015</name>
</gene>
<comment type="caution">
    <text evidence="1">The sequence shown here is derived from an EMBL/GenBank/DDBJ whole genome shotgun (WGS) entry which is preliminary data.</text>
</comment>
<evidence type="ECO:0000313" key="2">
    <source>
        <dbReference type="Proteomes" id="UP000029723"/>
    </source>
</evidence>
<organism evidence="1 2">
    <name type="scientific">Hoylesella timonensis S9-PR14</name>
    <dbReference type="NCBI Taxonomy" id="1401062"/>
    <lineage>
        <taxon>Bacteria</taxon>
        <taxon>Pseudomonadati</taxon>
        <taxon>Bacteroidota</taxon>
        <taxon>Bacteroidia</taxon>
        <taxon>Bacteroidales</taxon>
        <taxon>Prevotellaceae</taxon>
        <taxon>Hoylesella</taxon>
    </lineage>
</organism>
<dbReference type="EMBL" id="JRPQ01000160">
    <property type="protein sequence ID" value="KGI21333.1"/>
    <property type="molecule type" value="Genomic_DNA"/>
</dbReference>
<name>A0A098YRQ2_9BACT</name>
<dbReference type="AlphaFoldDB" id="A0A098YRQ2"/>
<accession>A0A098YRQ2</accession>
<reference evidence="1 2" key="1">
    <citation type="submission" date="2014-07" db="EMBL/GenBank/DDBJ databases">
        <authorList>
            <person name="McCorrison J."/>
            <person name="Sanka R."/>
            <person name="Torralba M."/>
            <person name="Gillis M."/>
            <person name="Haft D.H."/>
            <person name="Methe B."/>
            <person name="Sutton G."/>
            <person name="Nelson K.E."/>
        </authorList>
    </citation>
    <scope>NUCLEOTIDE SEQUENCE [LARGE SCALE GENOMIC DNA]</scope>
    <source>
        <strain evidence="1 2">S9-PR14</strain>
    </source>
</reference>
<proteinExistence type="predicted"/>
<sequence length="99" mass="11859">MIDTSYDWRLFHRRVVLLKQKQMVVFCQQTTLLKKELCTSIQIQHWMDGIITGSDARAARHNFDLCVAYEKLFCRQYRYPAMAYLSHSHDSCYLLFTFL</sequence>
<evidence type="ECO:0000313" key="1">
    <source>
        <dbReference type="EMBL" id="KGI21333.1"/>
    </source>
</evidence>
<protein>
    <submittedName>
        <fullName evidence="1">Uncharacterized protein</fullName>
    </submittedName>
</protein>
<dbReference type="Proteomes" id="UP000029723">
    <property type="component" value="Unassembled WGS sequence"/>
</dbReference>